<protein>
    <recommendedName>
        <fullName evidence="4">Excreted virulence factor EspC (Type VII ESX diderm)</fullName>
    </recommendedName>
</protein>
<evidence type="ECO:0000313" key="3">
    <source>
        <dbReference type="Proteomes" id="UP000295680"/>
    </source>
</evidence>
<feature type="region of interest" description="Disordered" evidence="1">
    <location>
        <begin position="89"/>
        <end position="110"/>
    </location>
</feature>
<evidence type="ECO:0000256" key="1">
    <source>
        <dbReference type="SAM" id="MobiDB-lite"/>
    </source>
</evidence>
<dbReference type="EMBL" id="SLWS01000001">
    <property type="protein sequence ID" value="TCO65391.1"/>
    <property type="molecule type" value="Genomic_DNA"/>
</dbReference>
<accession>A0A4R2JXS3</accession>
<dbReference type="AlphaFoldDB" id="A0A4R2JXS3"/>
<gene>
    <name evidence="2" type="ORF">EV192_1011183</name>
</gene>
<organism evidence="2 3">
    <name type="scientific">Actinocrispum wychmicini</name>
    <dbReference type="NCBI Taxonomy" id="1213861"/>
    <lineage>
        <taxon>Bacteria</taxon>
        <taxon>Bacillati</taxon>
        <taxon>Actinomycetota</taxon>
        <taxon>Actinomycetes</taxon>
        <taxon>Pseudonocardiales</taxon>
        <taxon>Pseudonocardiaceae</taxon>
        <taxon>Actinocrispum</taxon>
    </lineage>
</organism>
<name>A0A4R2JXS3_9PSEU</name>
<keyword evidence="3" id="KW-1185">Reference proteome</keyword>
<dbReference type="RefSeq" id="WP_132111769.1">
    <property type="nucleotide sequence ID" value="NZ_SLWS01000001.1"/>
</dbReference>
<evidence type="ECO:0008006" key="4">
    <source>
        <dbReference type="Google" id="ProtNLM"/>
    </source>
</evidence>
<comment type="caution">
    <text evidence="2">The sequence shown here is derived from an EMBL/GenBank/DDBJ whole genome shotgun (WGS) entry which is preliminary data.</text>
</comment>
<reference evidence="2 3" key="1">
    <citation type="submission" date="2019-03" db="EMBL/GenBank/DDBJ databases">
        <title>Genomic Encyclopedia of Type Strains, Phase IV (KMG-IV): sequencing the most valuable type-strain genomes for metagenomic binning, comparative biology and taxonomic classification.</title>
        <authorList>
            <person name="Goeker M."/>
        </authorList>
    </citation>
    <scope>NUCLEOTIDE SEQUENCE [LARGE SCALE GENOMIC DNA]</scope>
    <source>
        <strain evidence="2 3">DSM 45934</strain>
    </source>
</reference>
<proteinExistence type="predicted"/>
<sequence length="110" mass="11904">MVKGHDGLGMDHEAVGQISKDLAEFAQALTSMRSYAHADDGLTPDKFGLIAQKSGVGQNYAQLRDKMRDVLDKATPIVDAMSQALASAQRQTAEVDSNVASNIRKADRMR</sequence>
<dbReference type="Proteomes" id="UP000295680">
    <property type="component" value="Unassembled WGS sequence"/>
</dbReference>
<evidence type="ECO:0000313" key="2">
    <source>
        <dbReference type="EMBL" id="TCO65391.1"/>
    </source>
</evidence>
<feature type="compositionally biased region" description="Polar residues" evidence="1">
    <location>
        <begin position="89"/>
        <end position="101"/>
    </location>
</feature>
<dbReference type="OrthoDB" id="3690509at2"/>